<dbReference type="EMBL" id="ML119053">
    <property type="protein sequence ID" value="ROT39606.1"/>
    <property type="molecule type" value="Genomic_DNA"/>
</dbReference>
<dbReference type="RefSeq" id="XP_028467412.1">
    <property type="nucleotide sequence ID" value="XM_028607940.1"/>
</dbReference>
<dbReference type="CDD" id="cd06174">
    <property type="entry name" value="MFS"/>
    <property type="match status" value="1"/>
</dbReference>
<accession>A0A3N2PYV1</accession>
<feature type="transmembrane region" description="Helical" evidence="3">
    <location>
        <begin position="275"/>
        <end position="294"/>
    </location>
</feature>
<feature type="region of interest" description="Disordered" evidence="2">
    <location>
        <begin position="319"/>
        <end position="368"/>
    </location>
</feature>
<feature type="transmembrane region" description="Helical" evidence="3">
    <location>
        <begin position="394"/>
        <end position="413"/>
    </location>
</feature>
<organism evidence="4 5">
    <name type="scientific">Sodiomyces alkalinus (strain CBS 110278 / VKM F-3762 / F11)</name>
    <name type="common">Alkaliphilic filamentous fungus</name>
    <dbReference type="NCBI Taxonomy" id="1314773"/>
    <lineage>
        <taxon>Eukaryota</taxon>
        <taxon>Fungi</taxon>
        <taxon>Dikarya</taxon>
        <taxon>Ascomycota</taxon>
        <taxon>Pezizomycotina</taxon>
        <taxon>Sordariomycetes</taxon>
        <taxon>Hypocreomycetidae</taxon>
        <taxon>Glomerellales</taxon>
        <taxon>Plectosphaerellaceae</taxon>
        <taxon>Sodiomyces</taxon>
    </lineage>
</organism>
<keyword evidence="5" id="KW-1185">Reference proteome</keyword>
<dbReference type="GeneID" id="39576418"/>
<feature type="compositionally biased region" description="Basic and acidic residues" evidence="2">
    <location>
        <begin position="319"/>
        <end position="340"/>
    </location>
</feature>
<dbReference type="PANTHER" id="PTHR20772:SF4">
    <property type="entry name" value="HYPOTHETICAL AMINO ACID TRANSPORTER (EUROFUNG)"/>
    <property type="match status" value="1"/>
</dbReference>
<name>A0A3N2PYV1_SODAK</name>
<dbReference type="InterPro" id="IPR011701">
    <property type="entry name" value="MFS"/>
</dbReference>
<evidence type="ECO:0000313" key="5">
    <source>
        <dbReference type="Proteomes" id="UP000272025"/>
    </source>
</evidence>
<gene>
    <name evidence="4" type="ORF">SODALDRAFT_274412</name>
</gene>
<keyword evidence="3" id="KW-1133">Transmembrane helix</keyword>
<feature type="compositionally biased region" description="Basic and acidic residues" evidence="2">
    <location>
        <begin position="359"/>
        <end position="368"/>
    </location>
</feature>
<dbReference type="SUPFAM" id="SSF103473">
    <property type="entry name" value="MFS general substrate transporter"/>
    <property type="match status" value="1"/>
</dbReference>
<dbReference type="Pfam" id="PF07690">
    <property type="entry name" value="MFS_1"/>
    <property type="match status" value="1"/>
</dbReference>
<proteinExistence type="predicted"/>
<evidence type="ECO:0000256" key="3">
    <source>
        <dbReference type="SAM" id="Phobius"/>
    </source>
</evidence>
<sequence length="617" mass="68317">MSLARNVGPLEGFDYEAPPGVTPQPPIGTAIVPDEEEQSRLPLLTPVASTSTNIARSRSRRLSFDAFAQPAALLDPPVERTERRASAYKVSNAKRFVVTAIVTCWFASGITFGFAALKPILIAEGIYRDLCPADDVNADRDPRIPCNQQDMRLNLFFAVASITANVGSLAAGTVLDRLGRRAAWVLGCLFFAAGCLFMAYSFVIPHFDGYLVGNFFLGLGGTFLFVPSYRLANAFPRYAGLIIALVTGAFDASAAVFLFYRIAYDATGGRPSLETFFFSYLVVPLLILLAEFTYMPRHPYHSAGELKAKIEHSADHARDVHASDDDISEEGERLDVQQKRAERRRARRDALEDLTGGQEARDERDREEEHRLEASGVWGMLHGLPAHSQMMTPWFILVLLLTAHQMLRMNFIIATLRAQYRHMLGSDELAERVNHLFDAALPIGGVLATPFVGILLHSFTVPTIFIVLTAFIVAVSFLNCLPYVWAGYAMVIGFSMYRPLYYSAISDYATKVFGFATFGRIYGALVCFSGFFSFGQYGLDAWTHGPLEGDPFPVNILLATTGTLLGITLVVFMMVNIRLHADAVKEIKDQAGLERMPLIGEEEEHQTHDYGSTDTRR</sequence>
<feature type="transmembrane region" description="Helical" evidence="3">
    <location>
        <begin position="433"/>
        <end position="452"/>
    </location>
</feature>
<reference evidence="4 5" key="1">
    <citation type="journal article" date="2018" name="Mol. Ecol.">
        <title>The obligate alkalophilic soda-lake fungus Sodiomyces alkalinus has shifted to a protein diet.</title>
        <authorList>
            <person name="Grum-Grzhimaylo A.A."/>
            <person name="Falkoski D.L."/>
            <person name="van den Heuvel J."/>
            <person name="Valero-Jimenez C.A."/>
            <person name="Min B."/>
            <person name="Choi I.G."/>
            <person name="Lipzen A."/>
            <person name="Daum C.G."/>
            <person name="Aanen D.K."/>
            <person name="Tsang A."/>
            <person name="Henrissat B."/>
            <person name="Bilanenko E.N."/>
            <person name="de Vries R.P."/>
            <person name="van Kan J.A.L."/>
            <person name="Grigoriev I.V."/>
            <person name="Debets A.J.M."/>
        </authorList>
    </citation>
    <scope>NUCLEOTIDE SEQUENCE [LARGE SCALE GENOMIC DNA]</scope>
    <source>
        <strain evidence="4 5">F11</strain>
    </source>
</reference>
<dbReference type="OrthoDB" id="330047at2759"/>
<evidence type="ECO:0000256" key="2">
    <source>
        <dbReference type="SAM" id="MobiDB-lite"/>
    </source>
</evidence>
<dbReference type="Gene3D" id="1.20.1250.20">
    <property type="entry name" value="MFS general substrate transporter like domains"/>
    <property type="match status" value="1"/>
</dbReference>
<feature type="transmembrane region" description="Helical" evidence="3">
    <location>
        <begin position="96"/>
        <end position="117"/>
    </location>
</feature>
<dbReference type="GO" id="GO:0022857">
    <property type="term" value="F:transmembrane transporter activity"/>
    <property type="evidence" value="ECO:0007669"/>
    <property type="project" value="InterPro"/>
</dbReference>
<feature type="transmembrane region" description="Helical" evidence="3">
    <location>
        <begin position="512"/>
        <end position="534"/>
    </location>
</feature>
<keyword evidence="3" id="KW-0472">Membrane</keyword>
<dbReference type="GO" id="GO:0000329">
    <property type="term" value="C:fungal-type vacuole membrane"/>
    <property type="evidence" value="ECO:0007669"/>
    <property type="project" value="TreeGrafter"/>
</dbReference>
<dbReference type="STRING" id="1314773.A0A3N2PYV1"/>
<feature type="transmembrane region" description="Helical" evidence="3">
    <location>
        <begin position="238"/>
        <end position="263"/>
    </location>
</feature>
<feature type="transmembrane region" description="Helical" evidence="3">
    <location>
        <begin position="209"/>
        <end position="226"/>
    </location>
</feature>
<dbReference type="PANTHER" id="PTHR20772">
    <property type="entry name" value="PROTEIN FMP42"/>
    <property type="match status" value="1"/>
</dbReference>
<dbReference type="InterPro" id="IPR052599">
    <property type="entry name" value="SLC43A_AATransporter"/>
</dbReference>
<dbReference type="Proteomes" id="UP000272025">
    <property type="component" value="Unassembled WGS sequence"/>
</dbReference>
<keyword evidence="3" id="KW-0812">Transmembrane</keyword>
<evidence type="ECO:0000256" key="1">
    <source>
        <dbReference type="ARBA" id="ARBA00004141"/>
    </source>
</evidence>
<protein>
    <submittedName>
        <fullName evidence="4">MFS general substrate transporter</fullName>
    </submittedName>
</protein>
<feature type="transmembrane region" description="Helical" evidence="3">
    <location>
        <begin position="182"/>
        <end position="203"/>
    </location>
</feature>
<comment type="subcellular location">
    <subcellularLocation>
        <location evidence="1">Membrane</location>
        <topology evidence="1">Multi-pass membrane protein</topology>
    </subcellularLocation>
</comment>
<dbReference type="AlphaFoldDB" id="A0A3N2PYV1"/>
<dbReference type="InterPro" id="IPR036259">
    <property type="entry name" value="MFS_trans_sf"/>
</dbReference>
<feature type="transmembrane region" description="Helical" evidence="3">
    <location>
        <begin position="155"/>
        <end position="175"/>
    </location>
</feature>
<evidence type="ECO:0000313" key="4">
    <source>
        <dbReference type="EMBL" id="ROT39606.1"/>
    </source>
</evidence>
<feature type="transmembrane region" description="Helical" evidence="3">
    <location>
        <begin position="554"/>
        <end position="575"/>
    </location>
</feature>